<evidence type="ECO:0000256" key="1">
    <source>
        <dbReference type="ARBA" id="ARBA00004651"/>
    </source>
</evidence>
<dbReference type="InterPro" id="IPR011527">
    <property type="entry name" value="ABC1_TM_dom"/>
</dbReference>
<dbReference type="Proteomes" id="UP001595765">
    <property type="component" value="Unassembled WGS sequence"/>
</dbReference>
<dbReference type="InterPro" id="IPR017871">
    <property type="entry name" value="ABC_transporter-like_CS"/>
</dbReference>
<accession>A0ABV8HJS0</accession>
<dbReference type="CDD" id="cd18551">
    <property type="entry name" value="ABC_6TM_LmrA_like"/>
    <property type="match status" value="1"/>
</dbReference>
<dbReference type="Pfam" id="PF00664">
    <property type="entry name" value="ABC_membrane"/>
    <property type="match status" value="1"/>
</dbReference>
<evidence type="ECO:0000259" key="8">
    <source>
        <dbReference type="PROSITE" id="PS50893"/>
    </source>
</evidence>
<keyword evidence="6 7" id="KW-0472">Membrane</keyword>
<dbReference type="EMBL" id="JBHSBB010000008">
    <property type="protein sequence ID" value="MFC4031851.1"/>
    <property type="molecule type" value="Genomic_DNA"/>
</dbReference>
<sequence length="655" mass="69080">MGASTTAGGQSGRPTYPPGLRGLARFAAERRAALLVAFLLILVADAATLAQPIVTGHLLDAVIGRHSIVRIVALLVLIFVVGAVLSGIGGFVLSRTGEAVVRDLRVRLGAHLLYLRIAEHDRRRSGDLLSRASGDTMMVRSIVTTGPVTAVTGAITLIASLVLMARIDLMLLGVTVATMAVSFGAVFTVLPRVKPAALQTQASVGRLIAVLDRSLRAIRTVKASRAEERELREIEEQAAGAYSGGLKLSRIQSQITPAITLGVHGSFLVVLGLGGAQVAAGHLTISQLISYLLYLTTLAVPLVSVGQLMSDLQRGLVSFNRVNEILNLELEPVFAGPAQELETVAHAAPGGAAEITFEGVEFGYSDRRILDEVSFRVTPGSHTAVVGPSGAGKSTLLALVERFYEADAGRVLIDGRDVTEMPLNELRRMIAYVEQETPVLAGTVGANIRYACPDASDEAVDAVVAQVGLTGLVRRLPDGLDTDVGDAGVLMSGGERQRIAIARALLGQPRVLLLDEATSQLDALNELAMRDTVRNAAGPRCTVVTVAHRLSTVVEADKIIVLAGGRVAGSGTHQELLADSTVYQELVQGQLLPAAVVPHGRDAAGAEGRQQLDAFDTSDAFDDAEEPEVLAAGADALEMWRRAQRGTPGMRWLEP</sequence>
<dbReference type="PANTHER" id="PTHR43394">
    <property type="entry name" value="ATP-DEPENDENT PERMEASE MDL1, MITOCHONDRIAL"/>
    <property type="match status" value="1"/>
</dbReference>
<evidence type="ECO:0000256" key="5">
    <source>
        <dbReference type="ARBA" id="ARBA00022989"/>
    </source>
</evidence>
<comment type="subcellular location">
    <subcellularLocation>
        <location evidence="1">Cell membrane</location>
        <topology evidence="1">Multi-pass membrane protein</topology>
    </subcellularLocation>
</comment>
<reference evidence="11" key="1">
    <citation type="journal article" date="2019" name="Int. J. Syst. Evol. Microbiol.">
        <title>The Global Catalogue of Microorganisms (GCM) 10K type strain sequencing project: providing services to taxonomists for standard genome sequencing and annotation.</title>
        <authorList>
            <consortium name="The Broad Institute Genomics Platform"/>
            <consortium name="The Broad Institute Genome Sequencing Center for Infectious Disease"/>
            <person name="Wu L."/>
            <person name="Ma J."/>
        </authorList>
    </citation>
    <scope>NUCLEOTIDE SEQUENCE [LARGE SCALE GENOMIC DNA]</scope>
    <source>
        <strain evidence="11">CGMCC 4.7237</strain>
    </source>
</reference>
<dbReference type="Gene3D" id="1.20.1560.10">
    <property type="entry name" value="ABC transporter type 1, transmembrane domain"/>
    <property type="match status" value="1"/>
</dbReference>
<evidence type="ECO:0000313" key="10">
    <source>
        <dbReference type="EMBL" id="MFC4031851.1"/>
    </source>
</evidence>
<comment type="caution">
    <text evidence="10">The sequence shown here is derived from an EMBL/GenBank/DDBJ whole genome shotgun (WGS) entry which is preliminary data.</text>
</comment>
<evidence type="ECO:0000313" key="11">
    <source>
        <dbReference type="Proteomes" id="UP001595765"/>
    </source>
</evidence>
<keyword evidence="4 10" id="KW-0067">ATP-binding</keyword>
<keyword evidence="3" id="KW-0547">Nucleotide-binding</keyword>
<feature type="transmembrane region" description="Helical" evidence="7">
    <location>
        <begin position="32"/>
        <end position="51"/>
    </location>
</feature>
<feature type="transmembrane region" description="Helical" evidence="7">
    <location>
        <begin position="169"/>
        <end position="190"/>
    </location>
</feature>
<dbReference type="Pfam" id="PF00005">
    <property type="entry name" value="ABC_tran"/>
    <property type="match status" value="1"/>
</dbReference>
<gene>
    <name evidence="10" type="ORF">ACFO3J_10205</name>
</gene>
<dbReference type="SMART" id="SM00382">
    <property type="entry name" value="AAA"/>
    <property type="match status" value="1"/>
</dbReference>
<dbReference type="PROSITE" id="PS00211">
    <property type="entry name" value="ABC_TRANSPORTER_1"/>
    <property type="match status" value="1"/>
</dbReference>
<dbReference type="InterPro" id="IPR039421">
    <property type="entry name" value="Type_1_exporter"/>
</dbReference>
<dbReference type="PANTHER" id="PTHR43394:SF1">
    <property type="entry name" value="ATP-BINDING CASSETTE SUB-FAMILY B MEMBER 10, MITOCHONDRIAL"/>
    <property type="match status" value="1"/>
</dbReference>
<proteinExistence type="predicted"/>
<evidence type="ECO:0000256" key="2">
    <source>
        <dbReference type="ARBA" id="ARBA00022692"/>
    </source>
</evidence>
<evidence type="ECO:0000256" key="4">
    <source>
        <dbReference type="ARBA" id="ARBA00022840"/>
    </source>
</evidence>
<feature type="transmembrane region" description="Helical" evidence="7">
    <location>
        <begin position="288"/>
        <end position="309"/>
    </location>
</feature>
<organism evidence="10 11">
    <name type="scientific">Streptomyces polygonati</name>
    <dbReference type="NCBI Taxonomy" id="1617087"/>
    <lineage>
        <taxon>Bacteria</taxon>
        <taxon>Bacillati</taxon>
        <taxon>Actinomycetota</taxon>
        <taxon>Actinomycetes</taxon>
        <taxon>Kitasatosporales</taxon>
        <taxon>Streptomycetaceae</taxon>
        <taxon>Streptomyces</taxon>
    </lineage>
</organism>
<dbReference type="InterPro" id="IPR003439">
    <property type="entry name" value="ABC_transporter-like_ATP-bd"/>
</dbReference>
<evidence type="ECO:0000256" key="3">
    <source>
        <dbReference type="ARBA" id="ARBA00022741"/>
    </source>
</evidence>
<evidence type="ECO:0000259" key="9">
    <source>
        <dbReference type="PROSITE" id="PS50929"/>
    </source>
</evidence>
<feature type="transmembrane region" description="Helical" evidence="7">
    <location>
        <begin position="141"/>
        <end position="163"/>
    </location>
</feature>
<keyword evidence="11" id="KW-1185">Reference proteome</keyword>
<dbReference type="GO" id="GO:0005524">
    <property type="term" value="F:ATP binding"/>
    <property type="evidence" value="ECO:0007669"/>
    <property type="project" value="UniProtKB-KW"/>
</dbReference>
<dbReference type="SUPFAM" id="SSF52540">
    <property type="entry name" value="P-loop containing nucleoside triphosphate hydrolases"/>
    <property type="match status" value="1"/>
</dbReference>
<dbReference type="Gene3D" id="3.40.50.300">
    <property type="entry name" value="P-loop containing nucleotide triphosphate hydrolases"/>
    <property type="match status" value="1"/>
</dbReference>
<keyword evidence="5 7" id="KW-1133">Transmembrane helix</keyword>
<feature type="transmembrane region" description="Helical" evidence="7">
    <location>
        <begin position="71"/>
        <end position="93"/>
    </location>
</feature>
<dbReference type="InterPro" id="IPR003593">
    <property type="entry name" value="AAA+_ATPase"/>
</dbReference>
<feature type="domain" description="ABC transmembrane type-1" evidence="9">
    <location>
        <begin position="35"/>
        <end position="314"/>
    </location>
</feature>
<dbReference type="InterPro" id="IPR036640">
    <property type="entry name" value="ABC1_TM_sf"/>
</dbReference>
<protein>
    <submittedName>
        <fullName evidence="10">ABC transporter ATP-binding protein</fullName>
    </submittedName>
</protein>
<evidence type="ECO:0000256" key="6">
    <source>
        <dbReference type="ARBA" id="ARBA00023136"/>
    </source>
</evidence>
<dbReference type="PROSITE" id="PS50893">
    <property type="entry name" value="ABC_TRANSPORTER_2"/>
    <property type="match status" value="1"/>
</dbReference>
<feature type="domain" description="ABC transporter" evidence="8">
    <location>
        <begin position="355"/>
        <end position="589"/>
    </location>
</feature>
<name>A0ABV8HJS0_9ACTN</name>
<dbReference type="RefSeq" id="WP_386428259.1">
    <property type="nucleotide sequence ID" value="NZ_JBHSBB010000008.1"/>
</dbReference>
<dbReference type="PROSITE" id="PS50929">
    <property type="entry name" value="ABC_TM1F"/>
    <property type="match status" value="1"/>
</dbReference>
<dbReference type="SUPFAM" id="SSF90123">
    <property type="entry name" value="ABC transporter transmembrane region"/>
    <property type="match status" value="1"/>
</dbReference>
<keyword evidence="2 7" id="KW-0812">Transmembrane</keyword>
<evidence type="ECO:0000256" key="7">
    <source>
        <dbReference type="SAM" id="Phobius"/>
    </source>
</evidence>
<dbReference type="InterPro" id="IPR027417">
    <property type="entry name" value="P-loop_NTPase"/>
</dbReference>